<proteinExistence type="predicted"/>
<gene>
    <name evidence="2" type="ORF">SO802_004400</name>
</gene>
<accession>A0AAW2E8I0</accession>
<dbReference type="EMBL" id="JAZDWU010000001">
    <property type="protein sequence ID" value="KAL0017331.1"/>
    <property type="molecule type" value="Genomic_DNA"/>
</dbReference>
<comment type="caution">
    <text evidence="2">The sequence shown here is derived from an EMBL/GenBank/DDBJ whole genome shotgun (WGS) entry which is preliminary data.</text>
</comment>
<name>A0AAW2E8I0_9ROSI</name>
<evidence type="ECO:0000313" key="2">
    <source>
        <dbReference type="EMBL" id="KAL0017331.1"/>
    </source>
</evidence>
<feature type="region of interest" description="Disordered" evidence="1">
    <location>
        <begin position="1"/>
        <end position="43"/>
    </location>
</feature>
<organism evidence="2 3">
    <name type="scientific">Lithocarpus litseifolius</name>
    <dbReference type="NCBI Taxonomy" id="425828"/>
    <lineage>
        <taxon>Eukaryota</taxon>
        <taxon>Viridiplantae</taxon>
        <taxon>Streptophyta</taxon>
        <taxon>Embryophyta</taxon>
        <taxon>Tracheophyta</taxon>
        <taxon>Spermatophyta</taxon>
        <taxon>Magnoliopsida</taxon>
        <taxon>eudicotyledons</taxon>
        <taxon>Gunneridae</taxon>
        <taxon>Pentapetalae</taxon>
        <taxon>rosids</taxon>
        <taxon>fabids</taxon>
        <taxon>Fagales</taxon>
        <taxon>Fagaceae</taxon>
        <taxon>Lithocarpus</taxon>
    </lineage>
</organism>
<evidence type="ECO:0000256" key="1">
    <source>
        <dbReference type="SAM" id="MobiDB-lite"/>
    </source>
</evidence>
<dbReference type="AlphaFoldDB" id="A0AAW2E8I0"/>
<reference evidence="2 3" key="1">
    <citation type="submission" date="2024-01" db="EMBL/GenBank/DDBJ databases">
        <title>A telomere-to-telomere, gap-free genome of sweet tea (Lithocarpus litseifolius).</title>
        <authorList>
            <person name="Zhou J."/>
        </authorList>
    </citation>
    <scope>NUCLEOTIDE SEQUENCE [LARGE SCALE GENOMIC DNA]</scope>
    <source>
        <strain evidence="2">Zhou-2022a</strain>
        <tissue evidence="2">Leaf</tissue>
    </source>
</reference>
<dbReference type="Proteomes" id="UP001459277">
    <property type="component" value="Unassembled WGS sequence"/>
</dbReference>
<feature type="compositionally biased region" description="Basic and acidic residues" evidence="1">
    <location>
        <begin position="34"/>
        <end position="43"/>
    </location>
</feature>
<evidence type="ECO:0000313" key="3">
    <source>
        <dbReference type="Proteomes" id="UP001459277"/>
    </source>
</evidence>
<sequence>MAPKKSKSTPSQNPLHSEASSSSSVDPTPSHVQFCDDKSRQDFPKNFSRRGIHLERQVVLLEFYDTNLPIVVYSRGMRIIVTPDLISEVLHVPRVAHLDYLDCRHLKAVSKDELMSLIC</sequence>
<feature type="compositionally biased region" description="Polar residues" evidence="1">
    <location>
        <begin position="8"/>
        <end position="31"/>
    </location>
</feature>
<keyword evidence="3" id="KW-1185">Reference proteome</keyword>
<protein>
    <submittedName>
        <fullName evidence="2">Uncharacterized protein</fullName>
    </submittedName>
</protein>